<proteinExistence type="predicted"/>
<evidence type="ECO:0000313" key="2">
    <source>
        <dbReference type="Proteomes" id="UP000712281"/>
    </source>
</evidence>
<organism evidence="1 2">
    <name type="scientific">Brassica cretica</name>
    <name type="common">Mustard</name>
    <dbReference type="NCBI Taxonomy" id="69181"/>
    <lineage>
        <taxon>Eukaryota</taxon>
        <taxon>Viridiplantae</taxon>
        <taxon>Streptophyta</taxon>
        <taxon>Embryophyta</taxon>
        <taxon>Tracheophyta</taxon>
        <taxon>Spermatophyta</taxon>
        <taxon>Magnoliopsida</taxon>
        <taxon>eudicotyledons</taxon>
        <taxon>Gunneridae</taxon>
        <taxon>Pentapetalae</taxon>
        <taxon>rosids</taxon>
        <taxon>malvids</taxon>
        <taxon>Brassicales</taxon>
        <taxon>Brassicaceae</taxon>
        <taxon>Brassiceae</taxon>
        <taxon>Brassica</taxon>
    </lineage>
</organism>
<dbReference type="AlphaFoldDB" id="A0A8S9J7C9"/>
<reference evidence="1" key="1">
    <citation type="submission" date="2019-12" db="EMBL/GenBank/DDBJ databases">
        <title>Genome sequencing and annotation of Brassica cretica.</title>
        <authorList>
            <person name="Studholme D.J."/>
            <person name="Sarris P.F."/>
        </authorList>
    </citation>
    <scope>NUCLEOTIDE SEQUENCE</scope>
    <source>
        <strain evidence="1">PFS-001/15</strain>
        <tissue evidence="1">Leaf</tissue>
    </source>
</reference>
<name>A0A8S9J7C9_BRACR</name>
<evidence type="ECO:0000313" key="1">
    <source>
        <dbReference type="EMBL" id="KAF2577799.1"/>
    </source>
</evidence>
<sequence>MGFELESSMVSALPVFVVLPPCPPLAAALPQASPESFFRLRFLVAESRVTWFELDFPALESVFLSPSGWALPVFGVSLFGGSTFDLVVVGVLRLWLGCLRDGGCSGSLLQAVLGWVNFKERIIGEGLILPGFGSRFNCGSAFCGKW</sequence>
<protein>
    <submittedName>
        <fullName evidence="1">Uncharacterized protein</fullName>
    </submittedName>
</protein>
<gene>
    <name evidence="1" type="ORF">F2Q68_00003456</name>
</gene>
<dbReference type="Proteomes" id="UP000712281">
    <property type="component" value="Unassembled WGS sequence"/>
</dbReference>
<accession>A0A8S9J7C9</accession>
<comment type="caution">
    <text evidence="1">The sequence shown here is derived from an EMBL/GenBank/DDBJ whole genome shotgun (WGS) entry which is preliminary data.</text>
</comment>
<dbReference type="EMBL" id="QGKW02001660">
    <property type="protein sequence ID" value="KAF2577799.1"/>
    <property type="molecule type" value="Genomic_DNA"/>
</dbReference>